<dbReference type="GO" id="GO:0004553">
    <property type="term" value="F:hydrolase activity, hydrolyzing O-glycosyl compounds"/>
    <property type="evidence" value="ECO:0007669"/>
    <property type="project" value="TreeGrafter"/>
</dbReference>
<dbReference type="InterPro" id="IPR011613">
    <property type="entry name" value="GH15-like"/>
</dbReference>
<dbReference type="OrthoDB" id="3902805at2"/>
<gene>
    <name evidence="2" type="ORF">SAMN06297468_2225</name>
</gene>
<dbReference type="AlphaFoldDB" id="A0A1Y6FL47"/>
<sequence>MNQSNPPASLELWPIGNCQMSAMVDERGAITWGCIPRVDGDPVFCSLLNGDRKDDGVWRFELVGQVSARQEYIRNTPNLVTTLEAEDGSAVEILDFCPRFERSGRMYRPVAVVRIVRPIAGNPRIKVRLRPMTNYGAELAKTTNGTNHIRYLVGSQALRLSTDASVGYVLEERAFRVEDDTHFFLGPDEPFSGNLREEVRHMEQLTRKYWQHWVRGLATPFEWQDEVIRCAITLKLCQHEETGAIVAALTTSIPEAPGSERNWDYRFCWIRDSYYTVQALNRLGALDVLEKYLAYLRNIIDSCQGGQIQPLYSVMGESELDERVAEDLAGYRGMGPVRVGNAAYTQVQHDCYGQIVLPTVQGFFDFRLLRRADEADFASLEEVGEMAWRMHDQPDAGLWEFRTRQEVHTYSAVMSWAACDRLANVAEYLGKADRAALWRERADAIRERVLTEAWKENGGEGHFTASFESDYLDASLLQLVELRFVDPSDEKFLSTFDQLEKALRRGEHMLRYAAEDDFGLPETAFNICTFWLIEALALVGRKDEARKLFEAMLSHRTKSGLLSEDLDFETGELWGNFPQTYSLVGIINCAGLLSKSWNTVR</sequence>
<dbReference type="InterPro" id="IPR008928">
    <property type="entry name" value="6-hairpin_glycosidase_sf"/>
</dbReference>
<dbReference type="EMBL" id="FXWG01000003">
    <property type="protein sequence ID" value="SMQ73532.1"/>
    <property type="molecule type" value="Genomic_DNA"/>
</dbReference>
<keyword evidence="3" id="KW-1185">Reference proteome</keyword>
<evidence type="ECO:0000313" key="3">
    <source>
        <dbReference type="Proteomes" id="UP000194420"/>
    </source>
</evidence>
<dbReference type="Proteomes" id="UP000194420">
    <property type="component" value="Unassembled WGS sequence"/>
</dbReference>
<reference evidence="3" key="1">
    <citation type="submission" date="2017-04" db="EMBL/GenBank/DDBJ databases">
        <authorList>
            <person name="Varghese N."/>
            <person name="Submissions S."/>
        </authorList>
    </citation>
    <scope>NUCLEOTIDE SEQUENCE [LARGE SCALE GENOMIC DNA]</scope>
</reference>
<dbReference type="PANTHER" id="PTHR31616">
    <property type="entry name" value="TREHALASE"/>
    <property type="match status" value="1"/>
</dbReference>
<dbReference type="Pfam" id="PF00723">
    <property type="entry name" value="Glyco_hydro_15"/>
    <property type="match status" value="1"/>
</dbReference>
<dbReference type="GO" id="GO:0005975">
    <property type="term" value="P:carbohydrate metabolic process"/>
    <property type="evidence" value="ECO:0007669"/>
    <property type="project" value="InterPro"/>
</dbReference>
<evidence type="ECO:0000313" key="2">
    <source>
        <dbReference type="EMBL" id="SMQ73532.1"/>
    </source>
</evidence>
<organism evidence="2 3">
    <name type="scientific">Altererythrobacter xiamenensis</name>
    <dbReference type="NCBI Taxonomy" id="1316679"/>
    <lineage>
        <taxon>Bacteria</taxon>
        <taxon>Pseudomonadati</taxon>
        <taxon>Pseudomonadota</taxon>
        <taxon>Alphaproteobacteria</taxon>
        <taxon>Sphingomonadales</taxon>
        <taxon>Erythrobacteraceae</taxon>
        <taxon>Altererythrobacter</taxon>
    </lineage>
</organism>
<protein>
    <submittedName>
        <fullName evidence="2">Glucoamylase (Glucan-1,4-alpha-glucosidase), GH15 family</fullName>
    </submittedName>
</protein>
<name>A0A1Y6FL47_9SPHN</name>
<proteinExistence type="predicted"/>
<evidence type="ECO:0000259" key="1">
    <source>
        <dbReference type="Pfam" id="PF00723"/>
    </source>
</evidence>
<dbReference type="Gene3D" id="1.50.10.10">
    <property type="match status" value="1"/>
</dbReference>
<accession>A0A1Y6FL47</accession>
<dbReference type="InterPro" id="IPR012341">
    <property type="entry name" value="6hp_glycosidase-like_sf"/>
</dbReference>
<dbReference type="PANTHER" id="PTHR31616:SF0">
    <property type="entry name" value="GLUCAN 1,4-ALPHA-GLUCOSIDASE"/>
    <property type="match status" value="1"/>
</dbReference>
<dbReference type="SUPFAM" id="SSF48208">
    <property type="entry name" value="Six-hairpin glycosidases"/>
    <property type="match status" value="1"/>
</dbReference>
<feature type="domain" description="GH15-like" evidence="1">
    <location>
        <begin position="227"/>
        <end position="590"/>
    </location>
</feature>